<keyword evidence="9" id="KW-1185">Reference proteome</keyword>
<evidence type="ECO:0000256" key="6">
    <source>
        <dbReference type="SAM" id="Phobius"/>
    </source>
</evidence>
<keyword evidence="2" id="KW-1003">Cell membrane</keyword>
<evidence type="ECO:0000256" key="5">
    <source>
        <dbReference type="ARBA" id="ARBA00023136"/>
    </source>
</evidence>
<evidence type="ECO:0000256" key="1">
    <source>
        <dbReference type="ARBA" id="ARBA00004651"/>
    </source>
</evidence>
<dbReference type="Proteomes" id="UP000317043">
    <property type="component" value="Unassembled WGS sequence"/>
</dbReference>
<dbReference type="InterPro" id="IPR011701">
    <property type="entry name" value="MFS"/>
</dbReference>
<comment type="caution">
    <text evidence="8">The sequence shown here is derived from an EMBL/GenBank/DDBJ whole genome shotgun (WGS) entry which is preliminary data.</text>
</comment>
<dbReference type="SUPFAM" id="SSF103473">
    <property type="entry name" value="MFS general substrate transporter"/>
    <property type="match status" value="1"/>
</dbReference>
<dbReference type="OrthoDB" id="3697899at2"/>
<dbReference type="Pfam" id="PF07690">
    <property type="entry name" value="MFS_1"/>
    <property type="match status" value="1"/>
</dbReference>
<comment type="subcellular location">
    <subcellularLocation>
        <location evidence="1">Cell membrane</location>
        <topology evidence="1">Multi-pass membrane protein</topology>
    </subcellularLocation>
</comment>
<dbReference type="CDD" id="cd17324">
    <property type="entry name" value="MFS_NepI_like"/>
    <property type="match status" value="1"/>
</dbReference>
<feature type="transmembrane region" description="Helical" evidence="6">
    <location>
        <begin position="128"/>
        <end position="151"/>
    </location>
</feature>
<dbReference type="EMBL" id="VFOW01000001">
    <property type="protein sequence ID" value="TQL79344.1"/>
    <property type="molecule type" value="Genomic_DNA"/>
</dbReference>
<evidence type="ECO:0000256" key="3">
    <source>
        <dbReference type="ARBA" id="ARBA00022692"/>
    </source>
</evidence>
<feature type="transmembrane region" description="Helical" evidence="6">
    <location>
        <begin position="157"/>
        <end position="177"/>
    </location>
</feature>
<dbReference type="PANTHER" id="PTHR43124:SF10">
    <property type="entry name" value="PURINE EFFLUX PUMP PBUE"/>
    <property type="match status" value="1"/>
</dbReference>
<evidence type="ECO:0000256" key="2">
    <source>
        <dbReference type="ARBA" id="ARBA00022475"/>
    </source>
</evidence>
<protein>
    <submittedName>
        <fullName evidence="8">Putative MFS family arabinose efflux permease</fullName>
    </submittedName>
</protein>
<evidence type="ECO:0000313" key="9">
    <source>
        <dbReference type="Proteomes" id="UP000317043"/>
    </source>
</evidence>
<feature type="transmembrane region" description="Helical" evidence="6">
    <location>
        <begin position="99"/>
        <end position="121"/>
    </location>
</feature>
<dbReference type="GO" id="GO:0005886">
    <property type="term" value="C:plasma membrane"/>
    <property type="evidence" value="ECO:0007669"/>
    <property type="project" value="UniProtKB-SubCell"/>
</dbReference>
<feature type="domain" description="Major facilitator superfamily (MFS) profile" evidence="7">
    <location>
        <begin position="4"/>
        <end position="375"/>
    </location>
</feature>
<evidence type="ECO:0000256" key="4">
    <source>
        <dbReference type="ARBA" id="ARBA00022989"/>
    </source>
</evidence>
<dbReference type="InterPro" id="IPR050189">
    <property type="entry name" value="MFS_Efflux_Transporters"/>
</dbReference>
<sequence length="385" mass="39002">MFKRLIPLAVATFAVGTDSLVIAGILPAIADSLNVSVSSAGQLVTVFALTYAVAAPVVGALTGDVDRRTVLLAALTVFVIGNVVTAMGTVFSVVMAGRIVSAVGSAVIVSIAMATATVIAPEEKRGRALALVTAGTTVATTLGVPLGTLIGGVDWRITLWTVAGMGVAAAVGIAVWLPQVELPATRLRQRLEPLRNPAVLGILSVTLLILTSGYVLYTYIGPVTEAATGAVSGNLMIVLIAYGVGSLLGNVVSGFMTDRYPPVRVLVSGLSVLVVTLALTPLATLNLATVAVWAVIWGVAGWLTGLPQQHRLVSCAPESSAILLGLNVSVLQLGIAIGSGIGGLMLPAGVGSLAVVSTVMVLAALLVTMVTTRGRSSVARADQTA</sequence>
<feature type="transmembrane region" description="Helical" evidence="6">
    <location>
        <begin position="290"/>
        <end position="308"/>
    </location>
</feature>
<feature type="transmembrane region" description="Helical" evidence="6">
    <location>
        <begin position="39"/>
        <end position="58"/>
    </location>
</feature>
<name>A0A543B3E8_9ACTN</name>
<accession>A0A543B3E8</accession>
<keyword evidence="3 6" id="KW-0812">Transmembrane</keyword>
<feature type="transmembrane region" description="Helical" evidence="6">
    <location>
        <begin position="265"/>
        <end position="284"/>
    </location>
</feature>
<feature type="transmembrane region" description="Helical" evidence="6">
    <location>
        <begin position="232"/>
        <end position="253"/>
    </location>
</feature>
<gene>
    <name evidence="8" type="ORF">FB566_4945</name>
</gene>
<organism evidence="8 9">
    <name type="scientific">Stackebrandtia endophytica</name>
    <dbReference type="NCBI Taxonomy" id="1496996"/>
    <lineage>
        <taxon>Bacteria</taxon>
        <taxon>Bacillati</taxon>
        <taxon>Actinomycetota</taxon>
        <taxon>Actinomycetes</taxon>
        <taxon>Glycomycetales</taxon>
        <taxon>Glycomycetaceae</taxon>
        <taxon>Stackebrandtia</taxon>
    </lineage>
</organism>
<dbReference type="Gene3D" id="1.20.1250.20">
    <property type="entry name" value="MFS general substrate transporter like domains"/>
    <property type="match status" value="1"/>
</dbReference>
<feature type="transmembrane region" description="Helical" evidence="6">
    <location>
        <begin position="70"/>
        <end position="93"/>
    </location>
</feature>
<feature type="transmembrane region" description="Helical" evidence="6">
    <location>
        <begin position="348"/>
        <end position="370"/>
    </location>
</feature>
<dbReference type="InParanoid" id="A0A543B3E8"/>
<dbReference type="InterPro" id="IPR020846">
    <property type="entry name" value="MFS_dom"/>
</dbReference>
<evidence type="ECO:0000259" key="7">
    <source>
        <dbReference type="PROSITE" id="PS50850"/>
    </source>
</evidence>
<dbReference type="AlphaFoldDB" id="A0A543B3E8"/>
<feature type="transmembrane region" description="Helical" evidence="6">
    <location>
        <begin position="320"/>
        <end position="342"/>
    </location>
</feature>
<dbReference type="RefSeq" id="WP_142044578.1">
    <property type="nucleotide sequence ID" value="NZ_JBHTGS010000002.1"/>
</dbReference>
<reference evidence="8 9" key="1">
    <citation type="submission" date="2019-06" db="EMBL/GenBank/DDBJ databases">
        <title>Sequencing the genomes of 1000 actinobacteria strains.</title>
        <authorList>
            <person name="Klenk H.-P."/>
        </authorList>
    </citation>
    <scope>NUCLEOTIDE SEQUENCE [LARGE SCALE GENOMIC DNA]</scope>
    <source>
        <strain evidence="8 9">DSM 45928</strain>
    </source>
</reference>
<keyword evidence="4 6" id="KW-1133">Transmembrane helix</keyword>
<proteinExistence type="predicted"/>
<keyword evidence="5 6" id="KW-0472">Membrane</keyword>
<evidence type="ECO:0000313" key="8">
    <source>
        <dbReference type="EMBL" id="TQL79344.1"/>
    </source>
</evidence>
<dbReference type="PANTHER" id="PTHR43124">
    <property type="entry name" value="PURINE EFFLUX PUMP PBUE"/>
    <property type="match status" value="1"/>
</dbReference>
<dbReference type="GO" id="GO:0022857">
    <property type="term" value="F:transmembrane transporter activity"/>
    <property type="evidence" value="ECO:0007669"/>
    <property type="project" value="InterPro"/>
</dbReference>
<dbReference type="PROSITE" id="PS50850">
    <property type="entry name" value="MFS"/>
    <property type="match status" value="1"/>
</dbReference>
<feature type="transmembrane region" description="Helical" evidence="6">
    <location>
        <begin position="198"/>
        <end position="220"/>
    </location>
</feature>
<dbReference type="InterPro" id="IPR036259">
    <property type="entry name" value="MFS_trans_sf"/>
</dbReference>